<dbReference type="Pfam" id="PF01381">
    <property type="entry name" value="HTH_3"/>
    <property type="match status" value="1"/>
</dbReference>
<comment type="caution">
    <text evidence="4">The sequence shown here is derived from an EMBL/GenBank/DDBJ whole genome shotgun (WGS) entry which is preliminary data.</text>
</comment>
<dbReference type="PROSITE" id="PS50943">
    <property type="entry name" value="HTH_CROC1"/>
    <property type="match status" value="1"/>
</dbReference>
<reference evidence="3 6" key="3">
    <citation type="submission" date="2019-06" db="EMBL/GenBank/DDBJ databases">
        <title>Whole genome shotgun sequence of Brevibacillus reuszeri NBRC 15719.</title>
        <authorList>
            <person name="Hosoyama A."/>
            <person name="Uohara A."/>
            <person name="Ohji S."/>
            <person name="Ichikawa N."/>
        </authorList>
    </citation>
    <scope>NUCLEOTIDE SEQUENCE [LARGE SCALE GENOMIC DNA]</scope>
    <source>
        <strain evidence="3 6">NBRC 15719</strain>
    </source>
</reference>
<organism evidence="4 5">
    <name type="scientific">Brevibacillus reuszeri</name>
    <dbReference type="NCBI Taxonomy" id="54915"/>
    <lineage>
        <taxon>Bacteria</taxon>
        <taxon>Bacillati</taxon>
        <taxon>Bacillota</taxon>
        <taxon>Bacilli</taxon>
        <taxon>Bacillales</taxon>
        <taxon>Paenibacillaceae</taxon>
        <taxon>Brevibacillus</taxon>
    </lineage>
</organism>
<dbReference type="STRING" id="54915.ADS79_03450"/>
<reference evidence="4" key="2">
    <citation type="submission" date="2015-07" db="EMBL/GenBank/DDBJ databases">
        <title>MeaNS - Measles Nucleotide Surveillance Program.</title>
        <authorList>
            <person name="Tran T."/>
            <person name="Druce J."/>
        </authorList>
    </citation>
    <scope>NUCLEOTIDE SEQUENCE</scope>
    <source>
        <strain evidence="4">DSM 9887</strain>
    </source>
</reference>
<dbReference type="PANTHER" id="PTHR46558:SF11">
    <property type="entry name" value="HTH-TYPE TRANSCRIPTIONAL REGULATOR XRE"/>
    <property type="match status" value="1"/>
</dbReference>
<dbReference type="InterPro" id="IPR010982">
    <property type="entry name" value="Lambda_DNA-bd_dom_sf"/>
</dbReference>
<dbReference type="OrthoDB" id="8115576at2"/>
<dbReference type="SMART" id="SM00530">
    <property type="entry name" value="HTH_XRE"/>
    <property type="match status" value="1"/>
</dbReference>
<dbReference type="Proteomes" id="UP000036834">
    <property type="component" value="Unassembled WGS sequence"/>
</dbReference>
<dbReference type="PATRIC" id="fig|54915.3.peg.6060"/>
<dbReference type="RefSeq" id="WP_049737040.1">
    <property type="nucleotide sequence ID" value="NZ_BJON01000039.1"/>
</dbReference>
<evidence type="ECO:0000313" key="6">
    <source>
        <dbReference type="Proteomes" id="UP000319578"/>
    </source>
</evidence>
<dbReference type="GO" id="GO:0003677">
    <property type="term" value="F:DNA binding"/>
    <property type="evidence" value="ECO:0007669"/>
    <property type="project" value="UniProtKB-KW"/>
</dbReference>
<feature type="domain" description="HTH cro/C1-type" evidence="2">
    <location>
        <begin position="8"/>
        <end position="63"/>
    </location>
</feature>
<keyword evidence="6" id="KW-1185">Reference proteome</keyword>
<dbReference type="InterPro" id="IPR001387">
    <property type="entry name" value="Cro/C1-type_HTH"/>
</dbReference>
<dbReference type="SUPFAM" id="SSF47413">
    <property type="entry name" value="lambda repressor-like DNA-binding domains"/>
    <property type="match status" value="1"/>
</dbReference>
<dbReference type="AlphaFoldDB" id="A0A0K9Z023"/>
<sequence>MSIVGQRIKWLREKKEWSQIQLAEKLGIHNTVLSRIESGEKKGVDFHLISKAADLFEVSTDFIHGKTDNPLPFWQQASVREEPAPFLDVNGLSPHELEELKNHIEFLRWKALQNKKKENP</sequence>
<gene>
    <name evidence="4" type="ORF">ADS79_03450</name>
    <name evidence="3" type="ORF">BRE01_67100</name>
</gene>
<proteinExistence type="predicted"/>
<evidence type="ECO:0000259" key="2">
    <source>
        <dbReference type="PROSITE" id="PS50943"/>
    </source>
</evidence>
<dbReference type="CDD" id="cd00093">
    <property type="entry name" value="HTH_XRE"/>
    <property type="match status" value="1"/>
</dbReference>
<evidence type="ECO:0000313" key="4">
    <source>
        <dbReference type="EMBL" id="KNB74227.1"/>
    </source>
</evidence>
<evidence type="ECO:0000313" key="5">
    <source>
        <dbReference type="Proteomes" id="UP000036834"/>
    </source>
</evidence>
<dbReference type="Gene3D" id="1.10.260.40">
    <property type="entry name" value="lambda repressor-like DNA-binding domains"/>
    <property type="match status" value="1"/>
</dbReference>
<evidence type="ECO:0000256" key="1">
    <source>
        <dbReference type="ARBA" id="ARBA00023125"/>
    </source>
</evidence>
<protein>
    <submittedName>
        <fullName evidence="4">DNA-binding protein</fullName>
    </submittedName>
    <submittedName>
        <fullName evidence="3">Transcriptional regulator</fullName>
    </submittedName>
</protein>
<evidence type="ECO:0000313" key="3">
    <source>
        <dbReference type="EMBL" id="GED73008.1"/>
    </source>
</evidence>
<dbReference type="EMBL" id="BJON01000039">
    <property type="protein sequence ID" value="GED73008.1"/>
    <property type="molecule type" value="Genomic_DNA"/>
</dbReference>
<accession>A0A0K9Z023</accession>
<dbReference type="Proteomes" id="UP000319578">
    <property type="component" value="Unassembled WGS sequence"/>
</dbReference>
<name>A0A0K9Z023_9BACL</name>
<dbReference type="PANTHER" id="PTHR46558">
    <property type="entry name" value="TRACRIPTIONAL REGULATORY PROTEIN-RELATED-RELATED"/>
    <property type="match status" value="1"/>
</dbReference>
<keyword evidence="1 4" id="KW-0238">DNA-binding</keyword>
<reference evidence="5" key="1">
    <citation type="submission" date="2015-07" db="EMBL/GenBank/DDBJ databases">
        <title>Genome sequencing project for genomic taxonomy and phylogenomics of Bacillus-like bacteria.</title>
        <authorList>
            <person name="Liu B."/>
            <person name="Wang J."/>
            <person name="Zhu Y."/>
            <person name="Liu G."/>
            <person name="Chen Q."/>
            <person name="Chen Z."/>
            <person name="Lan J."/>
            <person name="Che J."/>
            <person name="Ge C."/>
            <person name="Shi H."/>
            <person name="Pan Z."/>
            <person name="Liu X."/>
        </authorList>
    </citation>
    <scope>NUCLEOTIDE SEQUENCE [LARGE SCALE GENOMIC DNA]</scope>
    <source>
        <strain evidence="5">DSM 9887</strain>
    </source>
</reference>
<dbReference type="EMBL" id="LGIQ01000004">
    <property type="protein sequence ID" value="KNB74227.1"/>
    <property type="molecule type" value="Genomic_DNA"/>
</dbReference>